<dbReference type="SUPFAM" id="SSF47979">
    <property type="entry name" value="Iron-dependent repressor protein, dimerization domain"/>
    <property type="match status" value="1"/>
</dbReference>
<dbReference type="SMART" id="SM00899">
    <property type="entry name" value="FeoA"/>
    <property type="match status" value="1"/>
</dbReference>
<dbReference type="Gene3D" id="1.10.10.10">
    <property type="entry name" value="Winged helix-like DNA-binding domain superfamily/Winged helix DNA-binding domain"/>
    <property type="match status" value="1"/>
</dbReference>
<evidence type="ECO:0000256" key="3">
    <source>
        <dbReference type="ARBA" id="ARBA00011738"/>
    </source>
</evidence>
<evidence type="ECO:0000256" key="2">
    <source>
        <dbReference type="ARBA" id="ARBA00007871"/>
    </source>
</evidence>
<dbReference type="InterPro" id="IPR007167">
    <property type="entry name" value="Fe-transptr_FeoA-like"/>
</dbReference>
<comment type="subcellular location">
    <subcellularLocation>
        <location evidence="1">Cytoplasm</location>
    </subcellularLocation>
</comment>
<sequence>MRPPAAVVEDYLKTIYSHTEWQPDDITPSQLAARLELAPSTVTEMVKKLAAAGLVTHKRYGSISLTDTGRVQAIAVVRRHRLIETWLVTEMGYTWDAVHDEAEVLEHAISDRLLDAIDERLGRPDRDPHGDPIPDAAGRSAREEFILLSAAAVGHVGTALRISDRDPELLRLLERRGIDVGTRLRVDAQHPLQVSTNAAALSLPDEAGASIWVTA</sequence>
<dbReference type="InterPro" id="IPR036388">
    <property type="entry name" value="WH-like_DNA-bd_sf"/>
</dbReference>
<accession>A0ABX6YH74</accession>
<keyword evidence="4" id="KW-0963">Cytoplasm</keyword>
<dbReference type="RefSeq" id="WP_166991245.1">
    <property type="nucleotide sequence ID" value="NZ_CP061169.1"/>
</dbReference>
<protein>
    <recommendedName>
        <fullName evidence="11">Manganese transport regulator</fullName>
    </recommendedName>
</protein>
<evidence type="ECO:0000313" key="14">
    <source>
        <dbReference type="Proteomes" id="UP000662814"/>
    </source>
</evidence>
<dbReference type="Proteomes" id="UP000662814">
    <property type="component" value="Chromosome"/>
</dbReference>
<keyword evidence="9" id="KW-0804">Transcription</keyword>
<dbReference type="PANTHER" id="PTHR33238:SF11">
    <property type="entry name" value="TRANSCRIPTIONAL REGULATOR MNTR"/>
    <property type="match status" value="1"/>
</dbReference>
<dbReference type="Pfam" id="PF01325">
    <property type="entry name" value="Fe_dep_repress"/>
    <property type="match status" value="1"/>
</dbReference>
<feature type="domain" description="HTH dtxR-type" evidence="12">
    <location>
        <begin position="1"/>
        <end position="66"/>
    </location>
</feature>
<evidence type="ECO:0000259" key="12">
    <source>
        <dbReference type="PROSITE" id="PS50944"/>
    </source>
</evidence>
<keyword evidence="7" id="KW-0238">DNA-binding</keyword>
<dbReference type="InterPro" id="IPR036390">
    <property type="entry name" value="WH_DNA-bd_sf"/>
</dbReference>
<keyword evidence="6" id="KW-0805">Transcription regulation</keyword>
<dbReference type="EMBL" id="CP061169">
    <property type="protein sequence ID" value="QPZ37740.1"/>
    <property type="molecule type" value="Genomic_DNA"/>
</dbReference>
<evidence type="ECO:0000256" key="4">
    <source>
        <dbReference type="ARBA" id="ARBA00022490"/>
    </source>
</evidence>
<gene>
    <name evidence="13" type="ORF">HCR76_13075</name>
</gene>
<dbReference type="SMART" id="SM00529">
    <property type="entry name" value="HTH_DTXR"/>
    <property type="match status" value="1"/>
</dbReference>
<proteinExistence type="inferred from homology"/>
<evidence type="ECO:0000256" key="8">
    <source>
        <dbReference type="ARBA" id="ARBA00023159"/>
    </source>
</evidence>
<evidence type="ECO:0000256" key="7">
    <source>
        <dbReference type="ARBA" id="ARBA00023125"/>
    </source>
</evidence>
<dbReference type="InterPro" id="IPR001367">
    <property type="entry name" value="Fe_dep_repressor"/>
</dbReference>
<comment type="similarity">
    <text evidence="2">Belongs to the DtxR/MntR family.</text>
</comment>
<keyword evidence="14" id="KW-1185">Reference proteome</keyword>
<evidence type="ECO:0000256" key="1">
    <source>
        <dbReference type="ARBA" id="ARBA00004496"/>
    </source>
</evidence>
<dbReference type="PROSITE" id="PS50944">
    <property type="entry name" value="HTH_DTXR"/>
    <property type="match status" value="1"/>
</dbReference>
<dbReference type="Pfam" id="PF02742">
    <property type="entry name" value="Fe_dep_repr_C"/>
    <property type="match status" value="1"/>
</dbReference>
<dbReference type="InterPro" id="IPR050536">
    <property type="entry name" value="DtxR_MntR_Metal-Reg"/>
</dbReference>
<dbReference type="SUPFAM" id="SSF46785">
    <property type="entry name" value="Winged helix' DNA-binding domain"/>
    <property type="match status" value="1"/>
</dbReference>
<evidence type="ECO:0000256" key="5">
    <source>
        <dbReference type="ARBA" id="ARBA00022491"/>
    </source>
</evidence>
<dbReference type="PANTHER" id="PTHR33238">
    <property type="entry name" value="IRON (METAL) DEPENDENT REPRESSOR, DTXR FAMILY"/>
    <property type="match status" value="1"/>
</dbReference>
<organism evidence="13 14">
    <name type="scientific">Paramicrobacterium chengjingii</name>
    <dbReference type="NCBI Taxonomy" id="2769067"/>
    <lineage>
        <taxon>Bacteria</taxon>
        <taxon>Bacillati</taxon>
        <taxon>Actinomycetota</taxon>
        <taxon>Actinomycetes</taxon>
        <taxon>Micrococcales</taxon>
        <taxon>Microbacteriaceae</taxon>
        <taxon>Paramicrobacterium</taxon>
    </lineage>
</organism>
<evidence type="ECO:0000313" key="13">
    <source>
        <dbReference type="EMBL" id="QPZ37740.1"/>
    </source>
</evidence>
<dbReference type="InterPro" id="IPR022687">
    <property type="entry name" value="HTH_DTXR"/>
</dbReference>
<evidence type="ECO:0000256" key="11">
    <source>
        <dbReference type="ARBA" id="ARBA00032593"/>
    </source>
</evidence>
<evidence type="ECO:0000256" key="10">
    <source>
        <dbReference type="ARBA" id="ARBA00023211"/>
    </source>
</evidence>
<dbReference type="InterPro" id="IPR036421">
    <property type="entry name" value="Fe_dep_repressor_sf"/>
</dbReference>
<keyword evidence="10" id="KW-0464">Manganese</keyword>
<evidence type="ECO:0000256" key="6">
    <source>
        <dbReference type="ARBA" id="ARBA00023015"/>
    </source>
</evidence>
<dbReference type="Gene3D" id="1.10.60.10">
    <property type="entry name" value="Iron dependent repressor, metal binding and dimerisation domain"/>
    <property type="match status" value="1"/>
</dbReference>
<name>A0ABX6YH74_9MICO</name>
<reference evidence="13 14" key="1">
    <citation type="submission" date="2020-12" db="EMBL/GenBank/DDBJ databases">
        <title>Microbacterium sp. HY060.</title>
        <authorList>
            <person name="Zhou J."/>
        </authorList>
    </citation>
    <scope>NUCLEOTIDE SEQUENCE [LARGE SCALE GENOMIC DNA]</scope>
    <source>
        <strain evidence="13 14">HY60</strain>
    </source>
</reference>
<keyword evidence="8" id="KW-0010">Activator</keyword>
<comment type="subunit">
    <text evidence="3">Homodimer.</text>
</comment>
<dbReference type="InterPro" id="IPR022689">
    <property type="entry name" value="Iron_dep_repressor"/>
</dbReference>
<dbReference type="SUPFAM" id="SSF50037">
    <property type="entry name" value="C-terminal domain of transcriptional repressors"/>
    <property type="match status" value="1"/>
</dbReference>
<evidence type="ECO:0000256" key="9">
    <source>
        <dbReference type="ARBA" id="ARBA00023163"/>
    </source>
</evidence>
<keyword evidence="5" id="KW-0678">Repressor</keyword>
<dbReference type="InterPro" id="IPR008988">
    <property type="entry name" value="Transcriptional_repressor_C"/>
</dbReference>
<dbReference type="Pfam" id="PF04023">
    <property type="entry name" value="FeoA"/>
    <property type="match status" value="1"/>
</dbReference>